<keyword evidence="13" id="KW-1185">Reference proteome</keyword>
<evidence type="ECO:0000256" key="3">
    <source>
        <dbReference type="ARBA" id="ARBA00022475"/>
    </source>
</evidence>
<feature type="transmembrane region" description="Helical" evidence="9">
    <location>
        <begin position="563"/>
        <end position="584"/>
    </location>
</feature>
<dbReference type="InterPro" id="IPR055348">
    <property type="entry name" value="DctQ"/>
</dbReference>
<organism evidence="12 13">
    <name type="scientific">Achromobacter denitrificans</name>
    <name type="common">Alcaligenes denitrificans</name>
    <dbReference type="NCBI Taxonomy" id="32002"/>
    <lineage>
        <taxon>Bacteria</taxon>
        <taxon>Pseudomonadati</taxon>
        <taxon>Pseudomonadota</taxon>
        <taxon>Betaproteobacteria</taxon>
        <taxon>Burkholderiales</taxon>
        <taxon>Alcaligenaceae</taxon>
        <taxon>Achromobacter</taxon>
    </lineage>
</organism>
<feature type="transmembrane region" description="Helical" evidence="9">
    <location>
        <begin position="259"/>
        <end position="277"/>
    </location>
</feature>
<keyword evidence="2 8" id="KW-0813">Transport</keyword>
<dbReference type="InterPro" id="IPR004681">
    <property type="entry name" value="TRAP_DctM"/>
</dbReference>
<evidence type="ECO:0000256" key="1">
    <source>
        <dbReference type="ARBA" id="ARBA00004429"/>
    </source>
</evidence>
<feature type="transmembrane region" description="Helical" evidence="9">
    <location>
        <begin position="450"/>
        <end position="467"/>
    </location>
</feature>
<feature type="domain" description="TRAP C4-dicarboxylate transport system permease DctM subunit" evidence="11">
    <location>
        <begin position="216"/>
        <end position="624"/>
    </location>
</feature>
<feature type="domain" description="Tripartite ATP-independent periplasmic transporters DctQ component" evidence="10">
    <location>
        <begin position="49"/>
        <end position="176"/>
    </location>
</feature>
<evidence type="ECO:0000256" key="6">
    <source>
        <dbReference type="ARBA" id="ARBA00022989"/>
    </source>
</evidence>
<evidence type="ECO:0000256" key="8">
    <source>
        <dbReference type="RuleBase" id="RU369079"/>
    </source>
</evidence>
<feature type="transmembrane region" description="Helical" evidence="9">
    <location>
        <begin position="289"/>
        <end position="312"/>
    </location>
</feature>
<comment type="function">
    <text evidence="8">Part of the tripartite ATP-independent periplasmic (TRAP) transport system.</text>
</comment>
<reference evidence="12 13" key="1">
    <citation type="submission" date="2024-05" db="EMBL/GenBank/DDBJ databases">
        <title>Achromobacter denitrificans. BP1, complete genome.</title>
        <authorList>
            <person name="Zhang B."/>
        </authorList>
    </citation>
    <scope>NUCLEOTIDE SEQUENCE [LARGE SCALE GENOMIC DNA]</scope>
    <source>
        <strain evidence="12 13">BP1</strain>
    </source>
</reference>
<evidence type="ECO:0000256" key="9">
    <source>
        <dbReference type="SAM" id="Phobius"/>
    </source>
</evidence>
<feature type="transmembrane region" description="Helical" evidence="9">
    <location>
        <begin position="520"/>
        <end position="551"/>
    </location>
</feature>
<keyword evidence="4 8" id="KW-0997">Cell inner membrane</keyword>
<evidence type="ECO:0000256" key="2">
    <source>
        <dbReference type="ARBA" id="ARBA00022448"/>
    </source>
</evidence>
<sequence>MRAAMTHPADVLAGAEAPPGARRPWAVAADNALGHLVEIPAAILVVAEIVILFSGIVARYALHEPLVWSDELASILFLWLAMLGAVVAFRRGEHMRMGALVNRASPAARAVLDMVAVAAALAFLLMLQAPGFEYASEERYVTTAALEIPNVWRAAALPVGTALMALIALLRLVERAQWRTAGLALLLVGGVVAAMAALQPVFASLGNLNLLIFFVGIVAATVFAGVPIAFSFGLATFGYLSLATDVPMMVVVGRMDEGMSHLILLAVPLFVFLGVLIEMTGMAKRMVAFLASLLGHVRGGLSYVLIGAMYVVSGISGAKAADMAAVAPVLFPEMRERGADEGDLVALLSATGAQTETVPPSLVLITIGSVTGVSITALFTGGLLPGLVLGVMLCLVVWWRNRREDLSTVRKASGRQIGRALLVALPALALPFVIRAAVVEGVATATEVSTIGIVYATLVGLLVYRCFDPKRLKPMLVDTACLSGAILLIIGTATGMAWALTQSGFSTQLATTMAGLPGGAATFMAVSIVAFVILGSVLEGIPAIVLFGPLLFPIAHQMGIHEVHYAMVVILSMGLGLFAPPFGVGYYAACAIGRVAPEAGIRPIMGYLSSLAVGIVVIAAVPWLSTGFLK</sequence>
<evidence type="ECO:0000256" key="7">
    <source>
        <dbReference type="ARBA" id="ARBA00023136"/>
    </source>
</evidence>
<dbReference type="PANTHER" id="PTHR33362">
    <property type="entry name" value="SIALIC ACID TRAP TRANSPORTER PERMEASE PROTEIN SIAT-RELATED"/>
    <property type="match status" value="1"/>
</dbReference>
<keyword evidence="7 9" id="KW-0472">Membrane</keyword>
<feature type="transmembrane region" description="Helical" evidence="9">
    <location>
        <begin position="375"/>
        <end position="399"/>
    </location>
</feature>
<dbReference type="Pfam" id="PF06808">
    <property type="entry name" value="DctM"/>
    <property type="match status" value="1"/>
</dbReference>
<dbReference type="Proteomes" id="UP001446337">
    <property type="component" value="Chromosome"/>
</dbReference>
<dbReference type="NCBIfam" id="TIGR00786">
    <property type="entry name" value="dctM"/>
    <property type="match status" value="1"/>
</dbReference>
<feature type="transmembrane region" description="Helical" evidence="9">
    <location>
        <begin position="420"/>
        <end position="438"/>
    </location>
</feature>
<keyword evidence="6 9" id="KW-1133">Transmembrane helix</keyword>
<keyword evidence="5 9" id="KW-0812">Transmembrane</keyword>
<feature type="transmembrane region" description="Helical" evidence="9">
    <location>
        <begin position="208"/>
        <end position="230"/>
    </location>
</feature>
<keyword evidence="3" id="KW-1003">Cell membrane</keyword>
<feature type="transmembrane region" description="Helical" evidence="9">
    <location>
        <begin position="151"/>
        <end position="170"/>
    </location>
</feature>
<feature type="transmembrane region" description="Helical" evidence="9">
    <location>
        <begin position="110"/>
        <end position="131"/>
    </location>
</feature>
<proteinExistence type="predicted"/>
<evidence type="ECO:0000313" key="12">
    <source>
        <dbReference type="EMBL" id="XAN17500.1"/>
    </source>
</evidence>
<gene>
    <name evidence="12" type="ORF">AAIK43_05575</name>
</gene>
<evidence type="ECO:0000256" key="5">
    <source>
        <dbReference type="ARBA" id="ARBA00022692"/>
    </source>
</evidence>
<feature type="transmembrane region" description="Helical" evidence="9">
    <location>
        <begin position="182"/>
        <end position="202"/>
    </location>
</feature>
<evidence type="ECO:0000259" key="11">
    <source>
        <dbReference type="Pfam" id="PF06808"/>
    </source>
</evidence>
<evidence type="ECO:0000256" key="4">
    <source>
        <dbReference type="ARBA" id="ARBA00022519"/>
    </source>
</evidence>
<name>A0ABZ3GA50_ACHDE</name>
<dbReference type="InterPro" id="IPR010656">
    <property type="entry name" value="DctM"/>
</dbReference>
<accession>A0ABZ3GA50</accession>
<feature type="transmembrane region" description="Helical" evidence="9">
    <location>
        <begin position="479"/>
        <end position="500"/>
    </location>
</feature>
<evidence type="ECO:0000313" key="13">
    <source>
        <dbReference type="Proteomes" id="UP001446337"/>
    </source>
</evidence>
<feature type="transmembrane region" description="Helical" evidence="9">
    <location>
        <begin position="41"/>
        <end position="60"/>
    </location>
</feature>
<evidence type="ECO:0000259" key="10">
    <source>
        <dbReference type="Pfam" id="PF04290"/>
    </source>
</evidence>
<protein>
    <submittedName>
        <fullName evidence="12">TRAP transporter large permease subunit</fullName>
    </submittedName>
</protein>
<dbReference type="PANTHER" id="PTHR33362:SF2">
    <property type="entry name" value="TRAP TRANSPORTER LARGE PERMEASE PROTEIN"/>
    <property type="match status" value="1"/>
</dbReference>
<dbReference type="EMBL" id="CP154792">
    <property type="protein sequence ID" value="XAN17500.1"/>
    <property type="molecule type" value="Genomic_DNA"/>
</dbReference>
<comment type="subcellular location">
    <subcellularLocation>
        <location evidence="1 8">Cell inner membrane</location>
        <topology evidence="1 8">Multi-pass membrane protein</topology>
    </subcellularLocation>
</comment>
<dbReference type="Pfam" id="PF04290">
    <property type="entry name" value="DctQ"/>
    <property type="match status" value="1"/>
</dbReference>
<feature type="transmembrane region" description="Helical" evidence="9">
    <location>
        <begin position="604"/>
        <end position="624"/>
    </location>
</feature>
<feature type="transmembrane region" description="Helical" evidence="9">
    <location>
        <begin position="72"/>
        <end position="89"/>
    </location>
</feature>